<reference evidence="2 3" key="1">
    <citation type="submission" date="2019-05" db="EMBL/GenBank/DDBJ databases">
        <title>We sequenced the genome of Paenibacillus hemerocallicola KCTC 33185 for further insight into its adaptation and study the phylogeny of Paenibacillus.</title>
        <authorList>
            <person name="Narsing Rao M.P."/>
        </authorList>
    </citation>
    <scope>NUCLEOTIDE SEQUENCE [LARGE SCALE GENOMIC DNA]</scope>
    <source>
        <strain evidence="2 3">KCTC 33185</strain>
    </source>
</reference>
<proteinExistence type="predicted"/>
<dbReference type="EMBL" id="VDCQ01000016">
    <property type="protein sequence ID" value="TNJ65755.1"/>
    <property type="molecule type" value="Genomic_DNA"/>
</dbReference>
<accession>A0A5C4TA36</accession>
<dbReference type="Proteomes" id="UP000307943">
    <property type="component" value="Unassembled WGS sequence"/>
</dbReference>
<dbReference type="InterPro" id="IPR025100">
    <property type="entry name" value="DUF4025"/>
</dbReference>
<gene>
    <name evidence="2" type="ORF">FE784_13990</name>
</gene>
<dbReference type="OrthoDB" id="2642114at2"/>
<sequence length="68" mass="7268">MTDETGKSWTGHAGEVAEESFDASDYEQSSEISKGLAETHEQLSDAYAAGTSDGVFVRGGSKLQDEEH</sequence>
<comment type="caution">
    <text evidence="2">The sequence shown here is derived from an EMBL/GenBank/DDBJ whole genome shotgun (WGS) entry which is preliminary data.</text>
</comment>
<keyword evidence="3" id="KW-1185">Reference proteome</keyword>
<protein>
    <submittedName>
        <fullName evidence="2">DUF4025 domain-containing protein</fullName>
    </submittedName>
</protein>
<evidence type="ECO:0000256" key="1">
    <source>
        <dbReference type="SAM" id="MobiDB-lite"/>
    </source>
</evidence>
<feature type="compositionally biased region" description="Acidic residues" evidence="1">
    <location>
        <begin position="16"/>
        <end position="25"/>
    </location>
</feature>
<dbReference type="RefSeq" id="WP_139602817.1">
    <property type="nucleotide sequence ID" value="NZ_VDCQ01000016.1"/>
</dbReference>
<dbReference type="AlphaFoldDB" id="A0A5C4TA36"/>
<organism evidence="2 3">
    <name type="scientific">Paenibacillus hemerocallicola</name>
    <dbReference type="NCBI Taxonomy" id="1172614"/>
    <lineage>
        <taxon>Bacteria</taxon>
        <taxon>Bacillati</taxon>
        <taxon>Bacillota</taxon>
        <taxon>Bacilli</taxon>
        <taxon>Bacillales</taxon>
        <taxon>Paenibacillaceae</taxon>
        <taxon>Paenibacillus</taxon>
    </lineage>
</organism>
<dbReference type="Pfam" id="PF13217">
    <property type="entry name" value="DUF4025"/>
    <property type="match status" value="1"/>
</dbReference>
<evidence type="ECO:0000313" key="2">
    <source>
        <dbReference type="EMBL" id="TNJ65755.1"/>
    </source>
</evidence>
<feature type="region of interest" description="Disordered" evidence="1">
    <location>
        <begin position="1"/>
        <end position="68"/>
    </location>
</feature>
<name>A0A5C4TA36_9BACL</name>
<evidence type="ECO:0000313" key="3">
    <source>
        <dbReference type="Proteomes" id="UP000307943"/>
    </source>
</evidence>